<keyword evidence="2" id="KW-1185">Reference proteome</keyword>
<comment type="caution">
    <text evidence="1">The sequence shown here is derived from an EMBL/GenBank/DDBJ whole genome shotgun (WGS) entry which is preliminary data.</text>
</comment>
<dbReference type="Proteomes" id="UP000295345">
    <property type="component" value="Unassembled WGS sequence"/>
</dbReference>
<accession>A0A4R4T7X6</accession>
<organism evidence="1 2">
    <name type="scientific">Streptomyces hainanensis</name>
    <dbReference type="NCBI Taxonomy" id="402648"/>
    <lineage>
        <taxon>Bacteria</taxon>
        <taxon>Bacillati</taxon>
        <taxon>Actinomycetota</taxon>
        <taxon>Actinomycetes</taxon>
        <taxon>Kitasatosporales</taxon>
        <taxon>Streptomycetaceae</taxon>
        <taxon>Streptomyces</taxon>
    </lineage>
</organism>
<dbReference type="EMBL" id="SMKI01000212">
    <property type="protein sequence ID" value="TDC73160.1"/>
    <property type="molecule type" value="Genomic_DNA"/>
</dbReference>
<name>A0A4R4T7X6_9ACTN</name>
<protein>
    <submittedName>
        <fullName evidence="1">Uncharacterized protein</fullName>
    </submittedName>
</protein>
<evidence type="ECO:0000313" key="2">
    <source>
        <dbReference type="Proteomes" id="UP000295345"/>
    </source>
</evidence>
<dbReference type="OrthoDB" id="4147066at2"/>
<proteinExistence type="predicted"/>
<gene>
    <name evidence="1" type="ORF">E1283_19830</name>
</gene>
<dbReference type="AlphaFoldDB" id="A0A4R4T7X6"/>
<sequence>MEYTITYGSGAQPAPGQKDKIRDLVWKGMVKRDTTFVLSYVLNETTHYLTTTVTVHNPVLKGAVFEGSIDALGGIYAVTEGTMVRIRDLRGPTGKHLTIDSPTDFLAGDDVTIAGKLTTNGTLETKGQIQADSGVTVAGQLTTNGTLEAKGQIQADSTVTIAGQLTTNGAIEARGEVRATAPGQFVRIRELRGPDGQALTINSVGTNFVSGYMVSVSGALAVGGKFVLTSGDGVQIECPNRGNALLSCTSDKGDSSWPSHSKGWSYWSTDLSGDRDINLRIYKR</sequence>
<reference evidence="1 2" key="1">
    <citation type="submission" date="2019-03" db="EMBL/GenBank/DDBJ databases">
        <title>Draft genome sequences of novel Actinobacteria.</title>
        <authorList>
            <person name="Sahin N."/>
            <person name="Ay H."/>
            <person name="Saygin H."/>
        </authorList>
    </citation>
    <scope>NUCLEOTIDE SEQUENCE [LARGE SCALE GENOMIC DNA]</scope>
    <source>
        <strain evidence="1 2">DSM 41900</strain>
    </source>
</reference>
<evidence type="ECO:0000313" key="1">
    <source>
        <dbReference type="EMBL" id="TDC73160.1"/>
    </source>
</evidence>